<dbReference type="VEuPathDB" id="FungiDB:BD410DRAFT_805751"/>
<sequence length="162" mass="17826">MSVRPMSAGVGICWTSQFSTVSGPGPSTGQGPAAILRGENRREASMADECVVDSQTTVYAERNSWRPEEPREAANRVLRCWRRAILTKRCKRIQGSAWHKSVCVKGNGGAQPVVTEPGGRVLATPGCNLGCNSHLQVRTLRTIVQPFVEQLLRLSDYREFDL</sequence>
<keyword evidence="2" id="KW-1185">Reference proteome</keyword>
<dbReference type="Proteomes" id="UP000294933">
    <property type="component" value="Unassembled WGS sequence"/>
</dbReference>
<proteinExistence type="predicted"/>
<evidence type="ECO:0000313" key="2">
    <source>
        <dbReference type="Proteomes" id="UP000294933"/>
    </source>
</evidence>
<evidence type="ECO:0000313" key="1">
    <source>
        <dbReference type="EMBL" id="TDL19514.1"/>
    </source>
</evidence>
<dbReference type="AlphaFoldDB" id="A0A4Y7PVT5"/>
<reference evidence="1 2" key="1">
    <citation type="submission" date="2018-06" db="EMBL/GenBank/DDBJ databases">
        <title>A transcriptomic atlas of mushroom development highlights an independent origin of complex multicellularity.</title>
        <authorList>
            <consortium name="DOE Joint Genome Institute"/>
            <person name="Krizsan K."/>
            <person name="Almasi E."/>
            <person name="Merenyi Z."/>
            <person name="Sahu N."/>
            <person name="Viragh M."/>
            <person name="Koszo T."/>
            <person name="Mondo S."/>
            <person name="Kiss B."/>
            <person name="Balint B."/>
            <person name="Kues U."/>
            <person name="Barry K."/>
            <person name="Hegedus J.C."/>
            <person name="Henrissat B."/>
            <person name="Johnson J."/>
            <person name="Lipzen A."/>
            <person name="Ohm R."/>
            <person name="Nagy I."/>
            <person name="Pangilinan J."/>
            <person name="Yan J."/>
            <person name="Xiong Y."/>
            <person name="Grigoriev I.V."/>
            <person name="Hibbett D.S."/>
            <person name="Nagy L.G."/>
        </authorList>
    </citation>
    <scope>NUCLEOTIDE SEQUENCE [LARGE SCALE GENOMIC DNA]</scope>
    <source>
        <strain evidence="1 2">SZMC22713</strain>
    </source>
</reference>
<accession>A0A4Y7PVT5</accession>
<gene>
    <name evidence="1" type="ORF">BD410DRAFT_805751</name>
</gene>
<protein>
    <submittedName>
        <fullName evidence="1">Uncharacterized protein</fullName>
    </submittedName>
</protein>
<organism evidence="1 2">
    <name type="scientific">Rickenella mellea</name>
    <dbReference type="NCBI Taxonomy" id="50990"/>
    <lineage>
        <taxon>Eukaryota</taxon>
        <taxon>Fungi</taxon>
        <taxon>Dikarya</taxon>
        <taxon>Basidiomycota</taxon>
        <taxon>Agaricomycotina</taxon>
        <taxon>Agaricomycetes</taxon>
        <taxon>Hymenochaetales</taxon>
        <taxon>Rickenellaceae</taxon>
        <taxon>Rickenella</taxon>
    </lineage>
</organism>
<dbReference type="EMBL" id="ML170196">
    <property type="protein sequence ID" value="TDL19514.1"/>
    <property type="molecule type" value="Genomic_DNA"/>
</dbReference>
<name>A0A4Y7PVT5_9AGAM</name>